<name>A0A2I0L1M0_PUNGR</name>
<evidence type="ECO:0000313" key="3">
    <source>
        <dbReference type="Proteomes" id="UP000233551"/>
    </source>
</evidence>
<proteinExistence type="predicted"/>
<dbReference type="EMBL" id="PGOL01000198">
    <property type="protein sequence ID" value="PKI74533.1"/>
    <property type="molecule type" value="Genomic_DNA"/>
</dbReference>
<reference evidence="2 3" key="1">
    <citation type="submission" date="2017-11" db="EMBL/GenBank/DDBJ databases">
        <title>De-novo sequencing of pomegranate (Punica granatum L.) genome.</title>
        <authorList>
            <person name="Akparov Z."/>
            <person name="Amiraslanov A."/>
            <person name="Hajiyeva S."/>
            <person name="Abbasov M."/>
            <person name="Kaur K."/>
            <person name="Hamwieh A."/>
            <person name="Solovyev V."/>
            <person name="Salamov A."/>
            <person name="Braich B."/>
            <person name="Kosarev P."/>
            <person name="Mahmoud A."/>
            <person name="Hajiyev E."/>
            <person name="Babayeva S."/>
            <person name="Izzatullayeva V."/>
            <person name="Mammadov A."/>
            <person name="Mammadov A."/>
            <person name="Sharifova S."/>
            <person name="Ojaghi J."/>
            <person name="Eynullazada K."/>
            <person name="Bayramov B."/>
            <person name="Abdulazimova A."/>
            <person name="Shahmuradov I."/>
        </authorList>
    </citation>
    <scope>NUCLEOTIDE SEQUENCE [LARGE SCALE GENOMIC DNA]</scope>
    <source>
        <strain evidence="3">cv. AG2017</strain>
        <tissue evidence="2">Leaf</tissue>
    </source>
</reference>
<comment type="caution">
    <text evidence="2">The sequence shown here is derived from an EMBL/GenBank/DDBJ whole genome shotgun (WGS) entry which is preliminary data.</text>
</comment>
<evidence type="ECO:0000313" key="2">
    <source>
        <dbReference type="EMBL" id="PKI74533.1"/>
    </source>
</evidence>
<accession>A0A2I0L1M0</accession>
<feature type="region of interest" description="Disordered" evidence="1">
    <location>
        <begin position="34"/>
        <end position="98"/>
    </location>
</feature>
<feature type="compositionally biased region" description="Basic residues" evidence="1">
    <location>
        <begin position="54"/>
        <end position="63"/>
    </location>
</feature>
<protein>
    <submittedName>
        <fullName evidence="2">Uncharacterized protein</fullName>
    </submittedName>
</protein>
<dbReference type="AlphaFoldDB" id="A0A2I0L1M0"/>
<organism evidence="2 3">
    <name type="scientific">Punica granatum</name>
    <name type="common">Pomegranate</name>
    <dbReference type="NCBI Taxonomy" id="22663"/>
    <lineage>
        <taxon>Eukaryota</taxon>
        <taxon>Viridiplantae</taxon>
        <taxon>Streptophyta</taxon>
        <taxon>Embryophyta</taxon>
        <taxon>Tracheophyta</taxon>
        <taxon>Spermatophyta</taxon>
        <taxon>Magnoliopsida</taxon>
        <taxon>eudicotyledons</taxon>
        <taxon>Gunneridae</taxon>
        <taxon>Pentapetalae</taxon>
        <taxon>rosids</taxon>
        <taxon>malvids</taxon>
        <taxon>Myrtales</taxon>
        <taxon>Lythraceae</taxon>
        <taxon>Punica</taxon>
    </lineage>
</organism>
<evidence type="ECO:0000256" key="1">
    <source>
        <dbReference type="SAM" id="MobiDB-lite"/>
    </source>
</evidence>
<gene>
    <name evidence="2" type="ORF">CRG98_005075</name>
</gene>
<keyword evidence="3" id="KW-1185">Reference proteome</keyword>
<sequence>MASLQSATTESKSQTFLSESLVITLQKWLDRGLTKSGQKSPVGYKCSRPTALHPRARVSHRKTGASPAHDNSPTTRPASDKSTPSQLHITKSSKQASESCDNRQAAFTTALSQHSPNSSPANHNLPFQAPFRTSGLQLLLFGLRVHIYCFPDFGSTFTAFWTLGPHLSLCGLHVQIYCFSVFGSTFIAFRTSGPHLLLSGLRVHIYGFSDLASTSTVFRTSRPHLLLFQISHLHLRLSELRVHIYCFPDFASAFTAFRTSRPHLLLYELRIHI</sequence>
<feature type="compositionally biased region" description="Polar residues" evidence="1">
    <location>
        <begin position="69"/>
        <end position="98"/>
    </location>
</feature>
<dbReference type="Proteomes" id="UP000233551">
    <property type="component" value="Unassembled WGS sequence"/>
</dbReference>